<dbReference type="EMBL" id="JBHLWM010000003">
    <property type="protein sequence ID" value="MFC0240343.1"/>
    <property type="molecule type" value="Genomic_DNA"/>
</dbReference>
<dbReference type="InterPro" id="IPR013815">
    <property type="entry name" value="ATP_grasp_subdomain_1"/>
</dbReference>
<evidence type="ECO:0000313" key="1">
    <source>
        <dbReference type="EMBL" id="MFC0240343.1"/>
    </source>
</evidence>
<sequence length="327" mass="34437">MPNLQDIRAGKPGYYPDQAIYAAYACAQFGLTFRDLDGSSGLLFSVASPAAEVCFGGGRCSYYPQNNATAATLATDKALANALLARAGVTTLGGNYFFLHDRHRGLRPAGHERSDAAAYLASLGGHAFAKPLTGSRGDFARVIDGAGLGSYLDEVGRYYDSVLIQPVAAGDEYRVFVIDGTILYGARKLPPYVIGDGGHTLRDLVADHDRALRARGLSDTATGDAAFDRVPAPGERCEITGRMNLSAGGVMMMTDAGAAVIAAAKTAVKALGLRLGAVDLFVDPGDAAAVRVIEVNANPAIRFLESCGRDDLIVTIWRHTFTTMGLL</sequence>
<evidence type="ECO:0000313" key="2">
    <source>
        <dbReference type="Proteomes" id="UP001589775"/>
    </source>
</evidence>
<dbReference type="Gene3D" id="3.30.470.20">
    <property type="entry name" value="ATP-grasp fold, B domain"/>
    <property type="match status" value="2"/>
</dbReference>
<dbReference type="RefSeq" id="WP_378386133.1">
    <property type="nucleotide sequence ID" value="NZ_JBHLWM010000003.1"/>
</dbReference>
<dbReference type="SUPFAM" id="SSF56059">
    <property type="entry name" value="Glutathione synthetase ATP-binding domain-like"/>
    <property type="match status" value="1"/>
</dbReference>
<gene>
    <name evidence="1" type="ORF">ACFFJ6_07685</name>
</gene>
<keyword evidence="2" id="KW-1185">Reference proteome</keyword>
<organism evidence="1 2">
    <name type="scientific">Rhodopseudomonas telluris</name>
    <dbReference type="NCBI Taxonomy" id="644215"/>
    <lineage>
        <taxon>Bacteria</taxon>
        <taxon>Pseudomonadati</taxon>
        <taxon>Pseudomonadota</taxon>
        <taxon>Alphaproteobacteria</taxon>
        <taxon>Hyphomicrobiales</taxon>
        <taxon>Nitrobacteraceae</taxon>
        <taxon>Rhodopseudomonas</taxon>
    </lineage>
</organism>
<protein>
    <recommendedName>
        <fullName evidence="3">ATP-grasp domain-containing protein</fullName>
    </recommendedName>
</protein>
<reference evidence="1 2" key="1">
    <citation type="submission" date="2024-09" db="EMBL/GenBank/DDBJ databases">
        <authorList>
            <person name="Sun Q."/>
            <person name="Mori K."/>
        </authorList>
    </citation>
    <scope>NUCLEOTIDE SEQUENCE [LARGE SCALE GENOMIC DNA]</scope>
    <source>
        <strain evidence="1 2">KCTC 23279</strain>
    </source>
</reference>
<proteinExistence type="predicted"/>
<comment type="caution">
    <text evidence="1">The sequence shown here is derived from an EMBL/GenBank/DDBJ whole genome shotgun (WGS) entry which is preliminary data.</text>
</comment>
<dbReference type="Proteomes" id="UP001589775">
    <property type="component" value="Unassembled WGS sequence"/>
</dbReference>
<dbReference type="Gene3D" id="3.30.1490.20">
    <property type="entry name" value="ATP-grasp fold, A domain"/>
    <property type="match status" value="1"/>
</dbReference>
<evidence type="ECO:0008006" key="3">
    <source>
        <dbReference type="Google" id="ProtNLM"/>
    </source>
</evidence>
<name>A0ABV6EQ41_9BRAD</name>
<accession>A0ABV6EQ41</accession>